<dbReference type="PANTHER" id="PTHR30419:SF8">
    <property type="entry name" value="NITROGEN ASSIMILATION TRANSCRIPTIONAL ACTIVATOR-RELATED"/>
    <property type="match status" value="1"/>
</dbReference>
<proteinExistence type="inferred from homology"/>
<protein>
    <submittedName>
        <fullName evidence="6">LysR family transcriptional regulator</fullName>
    </submittedName>
</protein>
<dbReference type="GO" id="GO:0005829">
    <property type="term" value="C:cytosol"/>
    <property type="evidence" value="ECO:0007669"/>
    <property type="project" value="TreeGrafter"/>
</dbReference>
<dbReference type="AlphaFoldDB" id="A0A7X9X314"/>
<keyword evidence="4" id="KW-0804">Transcription</keyword>
<dbReference type="SUPFAM" id="SSF53850">
    <property type="entry name" value="Periplasmic binding protein-like II"/>
    <property type="match status" value="1"/>
</dbReference>
<evidence type="ECO:0000313" key="6">
    <source>
        <dbReference type="EMBL" id="NML30513.1"/>
    </source>
</evidence>
<dbReference type="PROSITE" id="PS50931">
    <property type="entry name" value="HTH_LYSR"/>
    <property type="match status" value="1"/>
</dbReference>
<dbReference type="SUPFAM" id="SSF46785">
    <property type="entry name" value="Winged helix' DNA-binding domain"/>
    <property type="match status" value="1"/>
</dbReference>
<dbReference type="InterPro" id="IPR036388">
    <property type="entry name" value="WH-like_DNA-bd_sf"/>
</dbReference>
<comment type="similarity">
    <text evidence="1">Belongs to the LysR transcriptional regulatory family.</text>
</comment>
<organism evidence="6 7">
    <name type="scientific">Paraburkholderia antibiotica</name>
    <dbReference type="NCBI Taxonomy" id="2728839"/>
    <lineage>
        <taxon>Bacteria</taxon>
        <taxon>Pseudomonadati</taxon>
        <taxon>Pseudomonadota</taxon>
        <taxon>Betaproteobacteria</taxon>
        <taxon>Burkholderiales</taxon>
        <taxon>Burkholderiaceae</taxon>
        <taxon>Paraburkholderia</taxon>
    </lineage>
</organism>
<dbReference type="Proteomes" id="UP000583127">
    <property type="component" value="Unassembled WGS sequence"/>
</dbReference>
<reference evidence="6 7" key="1">
    <citation type="submission" date="2020-04" db="EMBL/GenBank/DDBJ databases">
        <title>Paraburkholderia sp. G-4-1-8 isolated from soil.</title>
        <authorList>
            <person name="Dahal R.H."/>
        </authorList>
    </citation>
    <scope>NUCLEOTIDE SEQUENCE [LARGE SCALE GENOMIC DNA]</scope>
    <source>
        <strain evidence="6 7">G-4-1-8</strain>
    </source>
</reference>
<dbReference type="RefSeq" id="WP_169496767.1">
    <property type="nucleotide sequence ID" value="NZ_JABBFZ010000002.1"/>
</dbReference>
<dbReference type="InterPro" id="IPR036390">
    <property type="entry name" value="WH_DNA-bd_sf"/>
</dbReference>
<feature type="domain" description="HTH lysR-type" evidence="5">
    <location>
        <begin position="4"/>
        <end position="61"/>
    </location>
</feature>
<keyword evidence="3" id="KW-0238">DNA-binding</keyword>
<evidence type="ECO:0000256" key="4">
    <source>
        <dbReference type="ARBA" id="ARBA00023163"/>
    </source>
</evidence>
<dbReference type="Pfam" id="PF00126">
    <property type="entry name" value="HTH_1"/>
    <property type="match status" value="1"/>
</dbReference>
<keyword evidence="2" id="KW-0805">Transcription regulation</keyword>
<sequence>MAGLSERRLHYFHEAMSAGSMRAAAERLGVEASVISRQIQLLEKELNVALIERRGRGVAPTDSGKLVLEMCEERRVADELLRLRLDELRGLERGELSIVTGPGFINELMSRVLRGFCARYPGIQVHIEGTDADDAAARVVDDRAHIGLTTCPPPHPALRVVSERPQPICAIAAAGHPLDGYRGPVPLTEVARYPLALARAGTGLGSLTQQAEVVDGTRFAPAFTSNSIEVLKQFASMGLGVTLMSASSVATELANGTLVAKRTTNAVFESARARLFVRAGRRFSAATKAWLDWTREAEIFDTHSG</sequence>
<evidence type="ECO:0000256" key="3">
    <source>
        <dbReference type="ARBA" id="ARBA00023125"/>
    </source>
</evidence>
<dbReference type="GO" id="GO:0003700">
    <property type="term" value="F:DNA-binding transcription factor activity"/>
    <property type="evidence" value="ECO:0007669"/>
    <property type="project" value="InterPro"/>
</dbReference>
<gene>
    <name evidence="6" type="ORF">HHL14_06675</name>
</gene>
<dbReference type="InterPro" id="IPR000847">
    <property type="entry name" value="LysR_HTH_N"/>
</dbReference>
<evidence type="ECO:0000259" key="5">
    <source>
        <dbReference type="PROSITE" id="PS50931"/>
    </source>
</evidence>
<keyword evidence="7" id="KW-1185">Reference proteome</keyword>
<dbReference type="GO" id="GO:0003677">
    <property type="term" value="F:DNA binding"/>
    <property type="evidence" value="ECO:0007669"/>
    <property type="project" value="UniProtKB-KW"/>
</dbReference>
<evidence type="ECO:0000313" key="7">
    <source>
        <dbReference type="Proteomes" id="UP000583127"/>
    </source>
</evidence>
<name>A0A7X9X314_9BURK</name>
<dbReference type="EMBL" id="JABBFZ010000002">
    <property type="protein sequence ID" value="NML30513.1"/>
    <property type="molecule type" value="Genomic_DNA"/>
</dbReference>
<evidence type="ECO:0000256" key="2">
    <source>
        <dbReference type="ARBA" id="ARBA00023015"/>
    </source>
</evidence>
<evidence type="ECO:0000256" key="1">
    <source>
        <dbReference type="ARBA" id="ARBA00009437"/>
    </source>
</evidence>
<accession>A0A7X9X314</accession>
<dbReference type="PANTHER" id="PTHR30419">
    <property type="entry name" value="HTH-TYPE TRANSCRIPTIONAL REGULATOR YBHD"/>
    <property type="match status" value="1"/>
</dbReference>
<dbReference type="Gene3D" id="3.40.190.290">
    <property type="match status" value="1"/>
</dbReference>
<dbReference type="InterPro" id="IPR050950">
    <property type="entry name" value="HTH-type_LysR_regulators"/>
</dbReference>
<dbReference type="InterPro" id="IPR005119">
    <property type="entry name" value="LysR_subst-bd"/>
</dbReference>
<dbReference type="Gene3D" id="1.10.10.10">
    <property type="entry name" value="Winged helix-like DNA-binding domain superfamily/Winged helix DNA-binding domain"/>
    <property type="match status" value="1"/>
</dbReference>
<comment type="caution">
    <text evidence="6">The sequence shown here is derived from an EMBL/GenBank/DDBJ whole genome shotgun (WGS) entry which is preliminary data.</text>
</comment>
<dbReference type="Pfam" id="PF03466">
    <property type="entry name" value="LysR_substrate"/>
    <property type="match status" value="1"/>
</dbReference>